<dbReference type="PANTHER" id="PTHR23522">
    <property type="entry name" value="BLL5896 PROTEIN"/>
    <property type="match status" value="1"/>
</dbReference>
<keyword evidence="3" id="KW-1003">Cell membrane</keyword>
<dbReference type="RefSeq" id="WP_092385020.1">
    <property type="nucleotide sequence ID" value="NZ_LT629787.1"/>
</dbReference>
<dbReference type="PIRSF" id="PIRSF004925">
    <property type="entry name" value="HcaT"/>
    <property type="match status" value="1"/>
</dbReference>
<feature type="transmembrane region" description="Helical" evidence="8">
    <location>
        <begin position="129"/>
        <end position="148"/>
    </location>
</feature>
<feature type="domain" description="Major facilitator superfamily associated" evidence="9">
    <location>
        <begin position="3"/>
        <end position="358"/>
    </location>
</feature>
<sequence length="382" mass="41863">MPYWRLSGFYFAYFALLGGVAPFLALYFAHLGYSPARIGELIAIPMLMRCLAPSLWGWLGDRSGNRLLIVRAGALLTAIMFSAIFWRQDYLWLVWVMASHSFFWHAILPQFEAITLEHLGDRSARYAQIRLWGSIGFIATVIGLGGLMDVHGLGLYPAAMMVIMVLISVCSFWVPRPTVMSGARVRGNLRAFLRQLRQPGVVAFFVAVALMQLSHGPYYTFLSVHLETLGYSRSMIGLLWALGVVAEIVLFMLMVRVLAWLSLRQLLIGSLLLAAVRWVLIGTQADQLGVLLFAQLLHAATFGSFHVAAIHFVQRHFSSASQGQGQALYASLSGVGGACGALYAGYSWHSLGPAWTFAIASVAVVVAAILLLRRLPASATIG</sequence>
<dbReference type="CDD" id="cd17335">
    <property type="entry name" value="MFS_MFSD6"/>
    <property type="match status" value="1"/>
</dbReference>
<accession>A0A1H2EZ61</accession>
<dbReference type="InterPro" id="IPR024989">
    <property type="entry name" value="MFS_assoc_dom"/>
</dbReference>
<dbReference type="SUPFAM" id="SSF103473">
    <property type="entry name" value="MFS general substrate transporter"/>
    <property type="match status" value="1"/>
</dbReference>
<keyword evidence="7 8" id="KW-0472">Membrane</keyword>
<evidence type="ECO:0000256" key="4">
    <source>
        <dbReference type="ARBA" id="ARBA00022519"/>
    </source>
</evidence>
<dbReference type="Proteomes" id="UP000243924">
    <property type="component" value="Chromosome I"/>
</dbReference>
<dbReference type="GO" id="GO:0030395">
    <property type="term" value="F:lactose binding"/>
    <property type="evidence" value="ECO:0007669"/>
    <property type="project" value="TreeGrafter"/>
</dbReference>
<feature type="transmembrane region" description="Helical" evidence="8">
    <location>
        <begin position="325"/>
        <end position="346"/>
    </location>
</feature>
<dbReference type="GO" id="GO:0005886">
    <property type="term" value="C:plasma membrane"/>
    <property type="evidence" value="ECO:0007669"/>
    <property type="project" value="UniProtKB-SubCell"/>
</dbReference>
<dbReference type="EMBL" id="LT629787">
    <property type="protein sequence ID" value="SDU00410.1"/>
    <property type="molecule type" value="Genomic_DNA"/>
</dbReference>
<dbReference type="Gene3D" id="1.20.1250.20">
    <property type="entry name" value="MFS general substrate transporter like domains"/>
    <property type="match status" value="2"/>
</dbReference>
<evidence type="ECO:0000256" key="2">
    <source>
        <dbReference type="ARBA" id="ARBA00022448"/>
    </source>
</evidence>
<feature type="transmembrane region" description="Helical" evidence="8">
    <location>
        <begin position="41"/>
        <end position="59"/>
    </location>
</feature>
<gene>
    <name evidence="10" type="ORF">SAMN05216210_1161</name>
</gene>
<evidence type="ECO:0000256" key="7">
    <source>
        <dbReference type="ARBA" id="ARBA00023136"/>
    </source>
</evidence>
<keyword evidence="6 8" id="KW-1133">Transmembrane helix</keyword>
<protein>
    <submittedName>
        <fullName evidence="10">MFS transporter, PPP family, 3-phenylpropionic acid transporter</fullName>
    </submittedName>
</protein>
<evidence type="ECO:0000256" key="8">
    <source>
        <dbReference type="SAM" id="Phobius"/>
    </source>
</evidence>
<dbReference type="OrthoDB" id="9150135at2"/>
<evidence type="ECO:0000256" key="3">
    <source>
        <dbReference type="ARBA" id="ARBA00022475"/>
    </source>
</evidence>
<dbReference type="GO" id="GO:0015528">
    <property type="term" value="F:lactose:proton symporter activity"/>
    <property type="evidence" value="ECO:0007669"/>
    <property type="project" value="TreeGrafter"/>
</dbReference>
<dbReference type="InterPro" id="IPR026032">
    <property type="entry name" value="HcaT-like"/>
</dbReference>
<dbReference type="Pfam" id="PF12832">
    <property type="entry name" value="MFS_1_like"/>
    <property type="match status" value="1"/>
</dbReference>
<feature type="transmembrane region" description="Helical" evidence="8">
    <location>
        <begin position="196"/>
        <end position="215"/>
    </location>
</feature>
<keyword evidence="2" id="KW-0813">Transport</keyword>
<keyword evidence="11" id="KW-1185">Reference proteome</keyword>
<feature type="transmembrane region" description="Helical" evidence="8">
    <location>
        <begin position="68"/>
        <end position="86"/>
    </location>
</feature>
<evidence type="ECO:0000259" key="9">
    <source>
        <dbReference type="Pfam" id="PF12832"/>
    </source>
</evidence>
<feature type="transmembrane region" description="Helical" evidence="8">
    <location>
        <begin position="154"/>
        <end position="175"/>
    </location>
</feature>
<name>A0A1H2EZ61_9GAMM</name>
<dbReference type="AlphaFoldDB" id="A0A1H2EZ61"/>
<comment type="subcellular location">
    <subcellularLocation>
        <location evidence="1">Cell inner membrane</location>
        <topology evidence="1">Multi-pass membrane protein</topology>
    </subcellularLocation>
</comment>
<dbReference type="InterPro" id="IPR036259">
    <property type="entry name" value="MFS_trans_sf"/>
</dbReference>
<feature type="transmembrane region" description="Helical" evidence="8">
    <location>
        <begin position="235"/>
        <end position="259"/>
    </location>
</feature>
<dbReference type="PANTHER" id="PTHR23522:SF10">
    <property type="entry name" value="3-PHENYLPROPIONIC ACID TRANSPORTER-RELATED"/>
    <property type="match status" value="1"/>
</dbReference>
<organism evidence="10 11">
    <name type="scientific">Halopseudomonas salegens</name>
    <dbReference type="NCBI Taxonomy" id="1434072"/>
    <lineage>
        <taxon>Bacteria</taxon>
        <taxon>Pseudomonadati</taxon>
        <taxon>Pseudomonadota</taxon>
        <taxon>Gammaproteobacteria</taxon>
        <taxon>Pseudomonadales</taxon>
        <taxon>Pseudomonadaceae</taxon>
        <taxon>Halopseudomonas</taxon>
    </lineage>
</organism>
<keyword evidence="4" id="KW-0997">Cell inner membrane</keyword>
<dbReference type="NCBIfam" id="NF037955">
    <property type="entry name" value="mfs"/>
    <property type="match status" value="1"/>
</dbReference>
<feature type="transmembrane region" description="Helical" evidence="8">
    <location>
        <begin position="266"/>
        <end position="285"/>
    </location>
</feature>
<proteinExistence type="predicted"/>
<reference evidence="11" key="1">
    <citation type="submission" date="2016-10" db="EMBL/GenBank/DDBJ databases">
        <authorList>
            <person name="Varghese N."/>
            <person name="Submissions S."/>
        </authorList>
    </citation>
    <scope>NUCLEOTIDE SEQUENCE [LARGE SCALE GENOMIC DNA]</scope>
    <source>
        <strain evidence="11">CECT 8338</strain>
    </source>
</reference>
<dbReference type="STRING" id="1434072.SAMN05216210_1161"/>
<evidence type="ECO:0000256" key="5">
    <source>
        <dbReference type="ARBA" id="ARBA00022692"/>
    </source>
</evidence>
<feature type="transmembrane region" description="Helical" evidence="8">
    <location>
        <begin position="92"/>
        <end position="108"/>
    </location>
</feature>
<feature type="transmembrane region" description="Helical" evidence="8">
    <location>
        <begin position="352"/>
        <end position="372"/>
    </location>
</feature>
<evidence type="ECO:0000256" key="1">
    <source>
        <dbReference type="ARBA" id="ARBA00004429"/>
    </source>
</evidence>
<evidence type="ECO:0000313" key="10">
    <source>
        <dbReference type="EMBL" id="SDU00410.1"/>
    </source>
</evidence>
<evidence type="ECO:0000256" key="6">
    <source>
        <dbReference type="ARBA" id="ARBA00022989"/>
    </source>
</evidence>
<feature type="transmembrane region" description="Helical" evidence="8">
    <location>
        <begin position="291"/>
        <end position="313"/>
    </location>
</feature>
<keyword evidence="5 8" id="KW-0812">Transmembrane</keyword>
<feature type="transmembrane region" description="Helical" evidence="8">
    <location>
        <begin position="7"/>
        <end position="29"/>
    </location>
</feature>
<evidence type="ECO:0000313" key="11">
    <source>
        <dbReference type="Proteomes" id="UP000243924"/>
    </source>
</evidence>